<feature type="binding site" evidence="7">
    <location>
        <position position="108"/>
    </location>
    <ligand>
        <name>[2Fe-2S] cluster</name>
        <dbReference type="ChEBI" id="CHEBI:190135"/>
    </ligand>
</feature>
<feature type="region of interest" description="Disordered" evidence="8">
    <location>
        <begin position="190"/>
        <end position="217"/>
    </location>
</feature>
<feature type="compositionally biased region" description="Basic and acidic residues" evidence="8">
    <location>
        <begin position="208"/>
        <end position="217"/>
    </location>
</feature>
<sequence>MKKHLDLHAAYQPQSFSFRSAEAVKDILSRYPEGRARSAIMPLLDLAQRQVAEDGAKANPPYGGWIPRAAMDEIARIVGQPPIKVYEVATFYSMYNIEPVGQYLVQMCTTTPCMLCGSDNIVKACQDRLGIGLGETTGDGKFSLMEVECLGACVNAPMVQINDDFYEDLTPARMVEIIDLLEQGKEVPVGSQTGRLNSQAEGGGTTLKDAKVRKSGT</sequence>
<dbReference type="PIRSF" id="PIRSF000216">
    <property type="entry name" value="NADH_DH_24kDa"/>
    <property type="match status" value="1"/>
</dbReference>
<dbReference type="InterPro" id="IPR036249">
    <property type="entry name" value="Thioredoxin-like_sf"/>
</dbReference>
<evidence type="ECO:0000256" key="6">
    <source>
        <dbReference type="ARBA" id="ARBA00034078"/>
    </source>
</evidence>
<feature type="binding site" evidence="7">
    <location>
        <position position="149"/>
    </location>
    <ligand>
        <name>[2Fe-2S] cluster</name>
        <dbReference type="ChEBI" id="CHEBI:190135"/>
    </ligand>
</feature>
<feature type="binding site" evidence="7">
    <location>
        <position position="153"/>
    </location>
    <ligand>
        <name>[2Fe-2S] cluster</name>
        <dbReference type="ChEBI" id="CHEBI:190135"/>
    </ligand>
</feature>
<dbReference type="EMBL" id="CP066681">
    <property type="protein sequence ID" value="QQG35304.1"/>
    <property type="molecule type" value="Genomic_DNA"/>
</dbReference>
<evidence type="ECO:0000256" key="3">
    <source>
        <dbReference type="ARBA" id="ARBA00022723"/>
    </source>
</evidence>
<keyword evidence="2 7" id="KW-0001">2Fe-2S</keyword>
<evidence type="ECO:0000256" key="5">
    <source>
        <dbReference type="ARBA" id="ARBA00023014"/>
    </source>
</evidence>
<proteinExistence type="inferred from homology"/>
<comment type="cofactor">
    <cofactor evidence="7">
        <name>[2Fe-2S] cluster</name>
        <dbReference type="ChEBI" id="CHEBI:190135"/>
    </cofactor>
    <text evidence="7">Binds 1 [2Fe-2S] cluster.</text>
</comment>
<dbReference type="GO" id="GO:0046872">
    <property type="term" value="F:metal ion binding"/>
    <property type="evidence" value="ECO:0007669"/>
    <property type="project" value="UniProtKB-KW"/>
</dbReference>
<dbReference type="CDD" id="cd03064">
    <property type="entry name" value="TRX_Fd_NuoE"/>
    <property type="match status" value="1"/>
</dbReference>
<dbReference type="Proteomes" id="UP000595362">
    <property type="component" value="Chromosome"/>
</dbReference>
<dbReference type="InterPro" id="IPR041921">
    <property type="entry name" value="NuoE_N"/>
</dbReference>
<dbReference type="GO" id="GO:0051537">
    <property type="term" value="F:2 iron, 2 sulfur cluster binding"/>
    <property type="evidence" value="ECO:0007669"/>
    <property type="project" value="UniProtKB-KW"/>
</dbReference>
<organism evidence="9 10">
    <name type="scientific">Micavibrio aeruginosavorus</name>
    <dbReference type="NCBI Taxonomy" id="349221"/>
    <lineage>
        <taxon>Bacteria</taxon>
        <taxon>Pseudomonadati</taxon>
        <taxon>Bdellovibrionota</taxon>
        <taxon>Bdellovibrionia</taxon>
        <taxon>Bdellovibrionales</taxon>
        <taxon>Pseudobdellovibrionaceae</taxon>
        <taxon>Micavibrio</taxon>
    </lineage>
</organism>
<dbReference type="AlphaFoldDB" id="A0A7T5R0Q3"/>
<dbReference type="PANTHER" id="PTHR10371:SF3">
    <property type="entry name" value="NADH DEHYDROGENASE [UBIQUINONE] FLAVOPROTEIN 2, MITOCHONDRIAL"/>
    <property type="match status" value="1"/>
</dbReference>
<keyword evidence="5 7" id="KW-0411">Iron-sulfur</keyword>
<evidence type="ECO:0000256" key="1">
    <source>
        <dbReference type="ARBA" id="ARBA00010643"/>
    </source>
</evidence>
<dbReference type="FunFam" id="3.40.30.10:FF:000022">
    <property type="entry name" value="NADH dehydrogenase flavoprotein 2, mitochondrial"/>
    <property type="match status" value="1"/>
</dbReference>
<evidence type="ECO:0000313" key="9">
    <source>
        <dbReference type="EMBL" id="QQG35304.1"/>
    </source>
</evidence>
<gene>
    <name evidence="9" type="ORF">HYS17_07025</name>
</gene>
<dbReference type="GO" id="GO:0003954">
    <property type="term" value="F:NADH dehydrogenase activity"/>
    <property type="evidence" value="ECO:0007669"/>
    <property type="project" value="TreeGrafter"/>
</dbReference>
<dbReference type="PANTHER" id="PTHR10371">
    <property type="entry name" value="NADH DEHYDROGENASE UBIQUINONE FLAVOPROTEIN 2, MITOCHONDRIAL"/>
    <property type="match status" value="1"/>
</dbReference>
<dbReference type="SUPFAM" id="SSF52833">
    <property type="entry name" value="Thioredoxin-like"/>
    <property type="match status" value="1"/>
</dbReference>
<keyword evidence="4 7" id="KW-0408">Iron</keyword>
<name>A0A7T5R0Q3_9BACT</name>
<feature type="compositionally biased region" description="Polar residues" evidence="8">
    <location>
        <begin position="190"/>
        <end position="200"/>
    </location>
</feature>
<comment type="similarity">
    <text evidence="1">Belongs to the complex I 24 kDa subunit family.</text>
</comment>
<keyword evidence="3 7" id="KW-0479">Metal-binding</keyword>
<dbReference type="NCBIfam" id="TIGR01958">
    <property type="entry name" value="nuoE_fam"/>
    <property type="match status" value="1"/>
</dbReference>
<evidence type="ECO:0000256" key="8">
    <source>
        <dbReference type="SAM" id="MobiDB-lite"/>
    </source>
</evidence>
<dbReference type="PROSITE" id="PS01099">
    <property type="entry name" value="COMPLEX1_24K"/>
    <property type="match status" value="1"/>
</dbReference>
<evidence type="ECO:0000256" key="7">
    <source>
        <dbReference type="PIRSR" id="PIRSR000216-1"/>
    </source>
</evidence>
<protein>
    <submittedName>
        <fullName evidence="9">NAD(P)H-dependent oxidoreductase subunit E</fullName>
    </submittedName>
</protein>
<reference evidence="9 10" key="1">
    <citation type="submission" date="2020-07" db="EMBL/GenBank/DDBJ databases">
        <title>Huge and variable diversity of episymbiotic CPR bacteria and DPANN archaea in groundwater ecosystems.</title>
        <authorList>
            <person name="He C.Y."/>
            <person name="Keren R."/>
            <person name="Whittaker M."/>
            <person name="Farag I.F."/>
            <person name="Doudna J."/>
            <person name="Cate J.H.D."/>
            <person name="Banfield J.F."/>
        </authorList>
    </citation>
    <scope>NUCLEOTIDE SEQUENCE [LARGE SCALE GENOMIC DNA]</scope>
    <source>
        <strain evidence="9">NC_groundwater_70_Ag_B-0.1um_54_66</strain>
    </source>
</reference>
<evidence type="ECO:0000313" key="10">
    <source>
        <dbReference type="Proteomes" id="UP000595362"/>
    </source>
</evidence>
<dbReference type="Gene3D" id="3.40.30.10">
    <property type="entry name" value="Glutaredoxin"/>
    <property type="match status" value="1"/>
</dbReference>
<accession>A0A7T5R0Q3</accession>
<dbReference type="Gene3D" id="1.10.10.1590">
    <property type="entry name" value="NADH-quinone oxidoreductase subunit E"/>
    <property type="match status" value="1"/>
</dbReference>
<dbReference type="Pfam" id="PF01257">
    <property type="entry name" value="2Fe-2S_thioredx"/>
    <property type="match status" value="1"/>
</dbReference>
<feature type="binding site" evidence="7">
    <location>
        <position position="113"/>
    </location>
    <ligand>
        <name>[2Fe-2S] cluster</name>
        <dbReference type="ChEBI" id="CHEBI:190135"/>
    </ligand>
</feature>
<evidence type="ECO:0000256" key="2">
    <source>
        <dbReference type="ARBA" id="ARBA00022714"/>
    </source>
</evidence>
<dbReference type="InterPro" id="IPR002023">
    <property type="entry name" value="NuoE-like"/>
</dbReference>
<evidence type="ECO:0000256" key="4">
    <source>
        <dbReference type="ARBA" id="ARBA00023004"/>
    </source>
</evidence>
<comment type="cofactor">
    <cofactor evidence="6">
        <name>[2Fe-2S] cluster</name>
        <dbReference type="ChEBI" id="CHEBI:190135"/>
    </cofactor>
</comment>
<dbReference type="InterPro" id="IPR042128">
    <property type="entry name" value="NuoE_dom"/>
</dbReference>